<evidence type="ECO:0000313" key="1">
    <source>
        <dbReference type="EMBL" id="AFK46533.1"/>
    </source>
</evidence>
<dbReference type="EMBL" id="BT146739">
    <property type="protein sequence ID" value="AFK46533.1"/>
    <property type="molecule type" value="mRNA"/>
</dbReference>
<dbReference type="AlphaFoldDB" id="I3T1Z1"/>
<organism evidence="1">
    <name type="scientific">Lotus japonicus</name>
    <name type="common">Lotus corniculatus var. japonicus</name>
    <dbReference type="NCBI Taxonomy" id="34305"/>
    <lineage>
        <taxon>Eukaryota</taxon>
        <taxon>Viridiplantae</taxon>
        <taxon>Streptophyta</taxon>
        <taxon>Embryophyta</taxon>
        <taxon>Tracheophyta</taxon>
        <taxon>Spermatophyta</taxon>
        <taxon>Magnoliopsida</taxon>
        <taxon>eudicotyledons</taxon>
        <taxon>Gunneridae</taxon>
        <taxon>Pentapetalae</taxon>
        <taxon>rosids</taxon>
        <taxon>fabids</taxon>
        <taxon>Fabales</taxon>
        <taxon>Fabaceae</taxon>
        <taxon>Papilionoideae</taxon>
        <taxon>50 kb inversion clade</taxon>
        <taxon>NPAAA clade</taxon>
        <taxon>Hologalegina</taxon>
        <taxon>robinioid clade</taxon>
        <taxon>Loteae</taxon>
        <taxon>Lotus</taxon>
    </lineage>
</organism>
<proteinExistence type="evidence at transcript level"/>
<sequence>MKKRKKGSLWCQRYFIRHSQGSVIGLRKVQQQQQQQMVKEVETLTTVEVVVALLRKWLLKEMRCLLLLLGLLQ</sequence>
<name>I3T1Z1_LOTJA</name>
<reference evidence="1" key="1">
    <citation type="submission" date="2012-05" db="EMBL/GenBank/DDBJ databases">
        <authorList>
            <person name="Krishnakumar V."/>
            <person name="Cheung F."/>
            <person name="Xiao Y."/>
            <person name="Chan A."/>
            <person name="Moskal W.A."/>
            <person name="Town C.D."/>
        </authorList>
    </citation>
    <scope>NUCLEOTIDE SEQUENCE</scope>
</reference>
<protein>
    <submittedName>
        <fullName evidence="1">Uncharacterized protein</fullName>
    </submittedName>
</protein>
<accession>I3T1Z1</accession>